<accession>A0A9E7FGR9</accession>
<dbReference type="AlphaFoldDB" id="A0A9E7FGR9"/>
<evidence type="ECO:0000256" key="1">
    <source>
        <dbReference type="SAM" id="MobiDB-lite"/>
    </source>
</evidence>
<gene>
    <name evidence="2" type="ORF">MUK42_36871</name>
</gene>
<keyword evidence="3" id="KW-1185">Reference proteome</keyword>
<dbReference type="EMBL" id="CP097506">
    <property type="protein sequence ID" value="URD95273.1"/>
    <property type="molecule type" value="Genomic_DNA"/>
</dbReference>
<sequence length="143" mass="15779">MMMSQAVNLAEGVSSMNYQSAAGPLMFLKLRYPPVSQGTRSSESFLARVWKRFSSNTNSEMRSQRTGSKGPRGKRRRRQTSVLGVTKTALRGKGKRPGFKRMVGEGAQKKAAYESSSGLGSRDVSHLFLVFLCLHILFAEGTE</sequence>
<dbReference type="OrthoDB" id="10646536at2759"/>
<evidence type="ECO:0000313" key="2">
    <source>
        <dbReference type="EMBL" id="URD95273.1"/>
    </source>
</evidence>
<evidence type="ECO:0000313" key="3">
    <source>
        <dbReference type="Proteomes" id="UP001055439"/>
    </source>
</evidence>
<protein>
    <submittedName>
        <fullName evidence="2">Uncharacterized protein</fullName>
    </submittedName>
</protein>
<reference evidence="2" key="1">
    <citation type="submission" date="2022-05" db="EMBL/GenBank/DDBJ databases">
        <title>The Musa troglodytarum L. genome provides insights into the mechanism of non-climacteric behaviour and enrichment of carotenoids.</title>
        <authorList>
            <person name="Wang J."/>
        </authorList>
    </citation>
    <scope>NUCLEOTIDE SEQUENCE</scope>
    <source>
        <tissue evidence="2">Leaf</tissue>
    </source>
</reference>
<proteinExistence type="predicted"/>
<name>A0A9E7FGR9_9LILI</name>
<feature type="region of interest" description="Disordered" evidence="1">
    <location>
        <begin position="56"/>
        <end position="85"/>
    </location>
</feature>
<dbReference type="Proteomes" id="UP001055439">
    <property type="component" value="Chromosome 4"/>
</dbReference>
<organism evidence="2 3">
    <name type="scientific">Musa troglodytarum</name>
    <name type="common">fe'i banana</name>
    <dbReference type="NCBI Taxonomy" id="320322"/>
    <lineage>
        <taxon>Eukaryota</taxon>
        <taxon>Viridiplantae</taxon>
        <taxon>Streptophyta</taxon>
        <taxon>Embryophyta</taxon>
        <taxon>Tracheophyta</taxon>
        <taxon>Spermatophyta</taxon>
        <taxon>Magnoliopsida</taxon>
        <taxon>Liliopsida</taxon>
        <taxon>Zingiberales</taxon>
        <taxon>Musaceae</taxon>
        <taxon>Musa</taxon>
    </lineage>
</organism>